<keyword evidence="3" id="KW-1185">Reference proteome</keyword>
<name>A0A3N4IAH2_ASCIM</name>
<dbReference type="EMBL" id="ML119667">
    <property type="protein sequence ID" value="RPA83085.1"/>
    <property type="molecule type" value="Genomic_DNA"/>
</dbReference>
<dbReference type="Pfam" id="PF00995">
    <property type="entry name" value="Sec1"/>
    <property type="match status" value="1"/>
</dbReference>
<dbReference type="Gene3D" id="3.40.50.2060">
    <property type="match status" value="1"/>
</dbReference>
<dbReference type="InterPro" id="IPR036045">
    <property type="entry name" value="Sec1-like_sf"/>
</dbReference>
<accession>A0A3N4IAH2</accession>
<dbReference type="InterPro" id="IPR027482">
    <property type="entry name" value="Sec1-like_dom2"/>
</dbReference>
<gene>
    <name evidence="2" type="ORF">BJ508DRAFT_413745</name>
</gene>
<dbReference type="SUPFAM" id="SSF56815">
    <property type="entry name" value="Sec1/munc18-like (SM) proteins"/>
    <property type="match status" value="1"/>
</dbReference>
<organism evidence="2 3">
    <name type="scientific">Ascobolus immersus RN42</name>
    <dbReference type="NCBI Taxonomy" id="1160509"/>
    <lineage>
        <taxon>Eukaryota</taxon>
        <taxon>Fungi</taxon>
        <taxon>Dikarya</taxon>
        <taxon>Ascomycota</taxon>
        <taxon>Pezizomycotina</taxon>
        <taxon>Pezizomycetes</taxon>
        <taxon>Pezizales</taxon>
        <taxon>Ascobolaceae</taxon>
        <taxon>Ascobolus</taxon>
    </lineage>
</organism>
<dbReference type="Gene3D" id="1.25.40.60">
    <property type="match status" value="1"/>
</dbReference>
<proteinExistence type="inferred from homology"/>
<dbReference type="OrthoDB" id="10251230at2759"/>
<dbReference type="PIRSF" id="PIRSF005715">
    <property type="entry name" value="VPS45_Sec1"/>
    <property type="match status" value="1"/>
</dbReference>
<dbReference type="InterPro" id="IPR043154">
    <property type="entry name" value="Sec-1-like_dom1"/>
</dbReference>
<evidence type="ECO:0000256" key="1">
    <source>
        <dbReference type="ARBA" id="ARBA00009884"/>
    </source>
</evidence>
<dbReference type="Gene3D" id="3.90.830.10">
    <property type="entry name" value="Syntaxin Binding Protein 1, Chain A, domain 2"/>
    <property type="match status" value="1"/>
</dbReference>
<dbReference type="InterPro" id="IPR001619">
    <property type="entry name" value="Sec1-like"/>
</dbReference>
<dbReference type="AlphaFoldDB" id="A0A3N4IAH2"/>
<evidence type="ECO:0000313" key="2">
    <source>
        <dbReference type="EMBL" id="RPA83085.1"/>
    </source>
</evidence>
<dbReference type="GO" id="GO:0016192">
    <property type="term" value="P:vesicle-mediated transport"/>
    <property type="evidence" value="ECO:0007669"/>
    <property type="project" value="InterPro"/>
</dbReference>
<dbReference type="STRING" id="1160509.A0A3N4IAH2"/>
<dbReference type="Proteomes" id="UP000275078">
    <property type="component" value="Unassembled WGS sequence"/>
</dbReference>
<reference evidence="2 3" key="1">
    <citation type="journal article" date="2018" name="Nat. Ecol. Evol.">
        <title>Pezizomycetes genomes reveal the molecular basis of ectomycorrhizal truffle lifestyle.</title>
        <authorList>
            <person name="Murat C."/>
            <person name="Payen T."/>
            <person name="Noel B."/>
            <person name="Kuo A."/>
            <person name="Morin E."/>
            <person name="Chen J."/>
            <person name="Kohler A."/>
            <person name="Krizsan K."/>
            <person name="Balestrini R."/>
            <person name="Da Silva C."/>
            <person name="Montanini B."/>
            <person name="Hainaut M."/>
            <person name="Levati E."/>
            <person name="Barry K.W."/>
            <person name="Belfiori B."/>
            <person name="Cichocki N."/>
            <person name="Clum A."/>
            <person name="Dockter R.B."/>
            <person name="Fauchery L."/>
            <person name="Guy J."/>
            <person name="Iotti M."/>
            <person name="Le Tacon F."/>
            <person name="Lindquist E.A."/>
            <person name="Lipzen A."/>
            <person name="Malagnac F."/>
            <person name="Mello A."/>
            <person name="Molinier V."/>
            <person name="Miyauchi S."/>
            <person name="Poulain J."/>
            <person name="Riccioni C."/>
            <person name="Rubini A."/>
            <person name="Sitrit Y."/>
            <person name="Splivallo R."/>
            <person name="Traeger S."/>
            <person name="Wang M."/>
            <person name="Zifcakova L."/>
            <person name="Wipf D."/>
            <person name="Zambonelli A."/>
            <person name="Paolocci F."/>
            <person name="Nowrousian M."/>
            <person name="Ottonello S."/>
            <person name="Baldrian P."/>
            <person name="Spatafora J.W."/>
            <person name="Henrissat B."/>
            <person name="Nagy L.G."/>
            <person name="Aury J.M."/>
            <person name="Wincker P."/>
            <person name="Grigoriev I.V."/>
            <person name="Bonfante P."/>
            <person name="Martin F.M."/>
        </authorList>
    </citation>
    <scope>NUCLEOTIDE SEQUENCE [LARGE SCALE GENOMIC DNA]</scope>
    <source>
        <strain evidence="2 3">RN42</strain>
    </source>
</reference>
<evidence type="ECO:0000313" key="3">
    <source>
        <dbReference type="Proteomes" id="UP000275078"/>
    </source>
</evidence>
<comment type="similarity">
    <text evidence="1">Belongs to the STXBP/unc-18/SEC1 family.</text>
</comment>
<dbReference type="PANTHER" id="PTHR11679">
    <property type="entry name" value="VESICLE PROTEIN SORTING-ASSOCIATED"/>
    <property type="match status" value="1"/>
</dbReference>
<protein>
    <submittedName>
        <fullName evidence="2">Sec1-like protein</fullName>
    </submittedName>
</protein>
<dbReference type="Gene3D" id="3.40.50.1910">
    <property type="match status" value="1"/>
</dbReference>
<sequence length="690" mass="76756">MASTTRQSLRDRQVQSIGKILNLNTDQPKPDATEQHALTSNGLIPSTAPVLGANGEPIWKVLVFDNLGRDVISSVMRVNDLRTYGVTIHLNLNQNRHSIPDVPVVYLVEPTRENIQKITEDLQKGLYETAYVNFLSSIPRTLLEEFAELTAQSDTGAQIAQVYDQYLNFVVSEPDLFSLNLKDVYYTLNSPTTPDQAIENTIEKLVSGLYSVVVTMGTIPIIRCPPGNAAERIAQLLDRKLRDHILNSKDSNLFTSNRHGHGHHSPRPVLIILDRNIDLVPMLSHSWTYQSLVYDVLQMKLNRITVEMEEEGTDGRPGRVTKKQYDLNSNDFFWARNAGVPFPQVAEDIDAELTRYKEDVAEITKKTGANSLEDLQTDIGSSAQHLKAAITQLPELRERKATLDMHMNIATALLKGIKERQLDNFFQMEETITKATKAQLLEVINDPERKNPVDKLRLFIIWYVSSEGEVSRSDMAQYEEALKAAGCDTAALKYVQKVREVTRLTMMTSQPTQTSAQQPTDTLFKGFSSLSNRLTDRFKDNLPIGTSLDTLISGVKNFLPANRDLTITQIVQSIMDPANSSSSALQKSEAYLTFDPRAAPSARGAIGPDGRPIPGPAQSFGQRRQGFQEGIVFTVGGGNMEEYGNLQEWSRRTGGPNGSAARKKVVYGSTELVNAEQFVNNELAKLGMEG</sequence>
<dbReference type="InterPro" id="IPR043127">
    <property type="entry name" value="Sec-1-like_dom3a"/>
</dbReference>